<name>A0A9P6E315_9AGAR</name>
<dbReference type="AlphaFoldDB" id="A0A9P6E315"/>
<evidence type="ECO:0000313" key="1">
    <source>
        <dbReference type="EMBL" id="KAF9521588.1"/>
    </source>
</evidence>
<evidence type="ECO:0000313" key="2">
    <source>
        <dbReference type="Proteomes" id="UP000807306"/>
    </source>
</evidence>
<reference evidence="1" key="1">
    <citation type="submission" date="2020-11" db="EMBL/GenBank/DDBJ databases">
        <authorList>
            <consortium name="DOE Joint Genome Institute"/>
            <person name="Ahrendt S."/>
            <person name="Riley R."/>
            <person name="Andreopoulos W."/>
            <person name="Labutti K."/>
            <person name="Pangilinan J."/>
            <person name="Ruiz-Duenas F.J."/>
            <person name="Barrasa J.M."/>
            <person name="Sanchez-Garcia M."/>
            <person name="Camarero S."/>
            <person name="Miyauchi S."/>
            <person name="Serrano A."/>
            <person name="Linde D."/>
            <person name="Babiker R."/>
            <person name="Drula E."/>
            <person name="Ayuso-Fernandez I."/>
            <person name="Pacheco R."/>
            <person name="Padilla G."/>
            <person name="Ferreira P."/>
            <person name="Barriuso J."/>
            <person name="Kellner H."/>
            <person name="Castanera R."/>
            <person name="Alfaro M."/>
            <person name="Ramirez L."/>
            <person name="Pisabarro A.G."/>
            <person name="Kuo A."/>
            <person name="Tritt A."/>
            <person name="Lipzen A."/>
            <person name="He G."/>
            <person name="Yan M."/>
            <person name="Ng V."/>
            <person name="Cullen D."/>
            <person name="Martin F."/>
            <person name="Rosso M.-N."/>
            <person name="Henrissat B."/>
            <person name="Hibbett D."/>
            <person name="Martinez A.T."/>
            <person name="Grigoriev I.V."/>
        </authorList>
    </citation>
    <scope>NUCLEOTIDE SEQUENCE</scope>
    <source>
        <strain evidence="1">CBS 506.95</strain>
    </source>
</reference>
<proteinExistence type="predicted"/>
<keyword evidence="2" id="KW-1185">Reference proteome</keyword>
<gene>
    <name evidence="1" type="ORF">CPB83DRAFT_900538</name>
</gene>
<comment type="caution">
    <text evidence="1">The sequence shown here is derived from an EMBL/GenBank/DDBJ whole genome shotgun (WGS) entry which is preliminary data.</text>
</comment>
<dbReference type="Proteomes" id="UP000807306">
    <property type="component" value="Unassembled WGS sequence"/>
</dbReference>
<protein>
    <submittedName>
        <fullName evidence="1">Uncharacterized protein</fullName>
    </submittedName>
</protein>
<sequence length="284" mass="32216">MYFPLPMAHLDLAKISKTHKIKHRYLIARLALALRTVLRENVSPNWCEGIKSCLEHLMYSYGFAAVLGIPIPSSIVVQELFTSFYPHRLPDDQLRAALGRVLHGLSAISDIDADEALCEQATSTAWWTWSSEGRMPSYEAVSHEFDESFAQYIRSDWHPQNHRLDAVVFGPQSADAGIPLLREWIHRTGNIPTESELSSHYNSMSKALQDFATLKQEYLSLQTMVRSIKSRYEEAVTRSQFAVQAYGALANSCEKHGILPFPKPQLLFQNNLTEHPQFGPTSHF</sequence>
<organism evidence="1 2">
    <name type="scientific">Crepidotus variabilis</name>
    <dbReference type="NCBI Taxonomy" id="179855"/>
    <lineage>
        <taxon>Eukaryota</taxon>
        <taxon>Fungi</taxon>
        <taxon>Dikarya</taxon>
        <taxon>Basidiomycota</taxon>
        <taxon>Agaricomycotina</taxon>
        <taxon>Agaricomycetes</taxon>
        <taxon>Agaricomycetidae</taxon>
        <taxon>Agaricales</taxon>
        <taxon>Agaricineae</taxon>
        <taxon>Crepidotaceae</taxon>
        <taxon>Crepidotus</taxon>
    </lineage>
</organism>
<dbReference type="EMBL" id="MU158020">
    <property type="protein sequence ID" value="KAF9521588.1"/>
    <property type="molecule type" value="Genomic_DNA"/>
</dbReference>
<accession>A0A9P6E315</accession>